<gene>
    <name evidence="2" type="ORF">GMARGA_LOCUS11239</name>
</gene>
<dbReference type="Proteomes" id="UP000789901">
    <property type="component" value="Unassembled WGS sequence"/>
</dbReference>
<dbReference type="EMBL" id="CAJVQB010006519">
    <property type="protein sequence ID" value="CAG8685662.1"/>
    <property type="molecule type" value="Genomic_DNA"/>
</dbReference>
<proteinExistence type="predicted"/>
<evidence type="ECO:0000313" key="2">
    <source>
        <dbReference type="EMBL" id="CAG8685662.1"/>
    </source>
</evidence>
<keyword evidence="3" id="KW-1185">Reference proteome</keyword>
<sequence length="59" mass="7036">MYQKNEKVTTKSHRNEQQDGTKIEKEMPNNDTKAKELLPMMKKEVPNKIPNNERKSHRN</sequence>
<reference evidence="2 3" key="1">
    <citation type="submission" date="2021-06" db="EMBL/GenBank/DDBJ databases">
        <authorList>
            <person name="Kallberg Y."/>
            <person name="Tangrot J."/>
            <person name="Rosling A."/>
        </authorList>
    </citation>
    <scope>NUCLEOTIDE SEQUENCE [LARGE SCALE GENOMIC DNA]</scope>
    <source>
        <strain evidence="2 3">120-4 pot B 10/14</strain>
    </source>
</reference>
<organism evidence="2 3">
    <name type="scientific">Gigaspora margarita</name>
    <dbReference type="NCBI Taxonomy" id="4874"/>
    <lineage>
        <taxon>Eukaryota</taxon>
        <taxon>Fungi</taxon>
        <taxon>Fungi incertae sedis</taxon>
        <taxon>Mucoromycota</taxon>
        <taxon>Glomeromycotina</taxon>
        <taxon>Glomeromycetes</taxon>
        <taxon>Diversisporales</taxon>
        <taxon>Gigasporaceae</taxon>
        <taxon>Gigaspora</taxon>
    </lineage>
</organism>
<name>A0ABN7UXB2_GIGMA</name>
<feature type="region of interest" description="Disordered" evidence="1">
    <location>
        <begin position="1"/>
        <end position="59"/>
    </location>
</feature>
<protein>
    <submittedName>
        <fullName evidence="2">16675_t:CDS:1</fullName>
    </submittedName>
</protein>
<evidence type="ECO:0000256" key="1">
    <source>
        <dbReference type="SAM" id="MobiDB-lite"/>
    </source>
</evidence>
<accession>A0ABN7UXB2</accession>
<comment type="caution">
    <text evidence="2">The sequence shown here is derived from an EMBL/GenBank/DDBJ whole genome shotgun (WGS) entry which is preliminary data.</text>
</comment>
<evidence type="ECO:0000313" key="3">
    <source>
        <dbReference type="Proteomes" id="UP000789901"/>
    </source>
</evidence>